<organism evidence="1 2">
    <name type="scientific">Streptomyces hazeniae</name>
    <dbReference type="NCBI Taxonomy" id="3075538"/>
    <lineage>
        <taxon>Bacteria</taxon>
        <taxon>Bacillati</taxon>
        <taxon>Actinomycetota</taxon>
        <taxon>Actinomycetes</taxon>
        <taxon>Kitasatosporales</taxon>
        <taxon>Streptomycetaceae</taxon>
        <taxon>Streptomyces</taxon>
    </lineage>
</organism>
<proteinExistence type="predicted"/>
<dbReference type="Proteomes" id="UP001183414">
    <property type="component" value="Unassembled WGS sequence"/>
</dbReference>
<dbReference type="EMBL" id="JAVREQ010000001">
    <property type="protein sequence ID" value="MDT0377242.1"/>
    <property type="molecule type" value="Genomic_DNA"/>
</dbReference>
<accession>A0ABU2NL92</accession>
<evidence type="ECO:0000313" key="2">
    <source>
        <dbReference type="Proteomes" id="UP001183414"/>
    </source>
</evidence>
<protein>
    <submittedName>
        <fullName evidence="1">Uncharacterized protein</fullName>
    </submittedName>
</protein>
<keyword evidence="2" id="KW-1185">Reference proteome</keyword>
<sequence length="182" mass="20049">MPRPDICPDCGEDYCAMSIPLLDRPEAVTGCFNHLSHDVTDRKPYPSLDAWRAALQEFVVGGSDSHVVEVTEELRRLEQSQDGAARPLADGPLPYSGSAADHSIRTYTGPLAVCPACIQPLGKHVFALGAGYSWQHFPEQWDGVDCPRYLDHMHDGQVLRVNPDSEALSSLRAWYPDCSAKD</sequence>
<gene>
    <name evidence="1" type="ORF">RM572_00430</name>
</gene>
<comment type="caution">
    <text evidence="1">The sequence shown here is derived from an EMBL/GenBank/DDBJ whole genome shotgun (WGS) entry which is preliminary data.</text>
</comment>
<evidence type="ECO:0000313" key="1">
    <source>
        <dbReference type="EMBL" id="MDT0377242.1"/>
    </source>
</evidence>
<dbReference type="RefSeq" id="WP_311671247.1">
    <property type="nucleotide sequence ID" value="NZ_JAVREQ010000001.1"/>
</dbReference>
<reference evidence="2" key="1">
    <citation type="submission" date="2023-07" db="EMBL/GenBank/DDBJ databases">
        <title>30 novel species of actinomycetes from the DSMZ collection.</title>
        <authorList>
            <person name="Nouioui I."/>
        </authorList>
    </citation>
    <scope>NUCLEOTIDE SEQUENCE [LARGE SCALE GENOMIC DNA]</scope>
    <source>
        <strain evidence="2">DSM 42041</strain>
    </source>
</reference>
<name>A0ABU2NL92_9ACTN</name>